<evidence type="ECO:0000256" key="1">
    <source>
        <dbReference type="SAM" id="MobiDB-lite"/>
    </source>
</evidence>
<evidence type="ECO:0000313" key="2">
    <source>
        <dbReference type="EMBL" id="CAK9117610.1"/>
    </source>
</evidence>
<keyword evidence="4" id="KW-1185">Reference proteome</keyword>
<comment type="caution">
    <text evidence="3">The sequence shown here is derived from an EMBL/GenBank/DDBJ whole genome shotgun (WGS) entry which is preliminary data.</text>
</comment>
<feature type="region of interest" description="Disordered" evidence="1">
    <location>
        <begin position="125"/>
        <end position="148"/>
    </location>
</feature>
<evidence type="ECO:0000313" key="4">
    <source>
        <dbReference type="Proteomes" id="UP001642484"/>
    </source>
</evidence>
<dbReference type="EMBL" id="CAXAMN010028761">
    <property type="protein sequence ID" value="CAK9117610.1"/>
    <property type="molecule type" value="Genomic_DNA"/>
</dbReference>
<protein>
    <submittedName>
        <fullName evidence="3">Uncharacterized protein</fullName>
    </submittedName>
</protein>
<name>A0ABP0SZQ9_9DINO</name>
<dbReference type="EMBL" id="CAXAMN010028783">
    <property type="protein sequence ID" value="CAK9117645.1"/>
    <property type="molecule type" value="Genomic_DNA"/>
</dbReference>
<feature type="compositionally biased region" description="Acidic residues" evidence="1">
    <location>
        <begin position="126"/>
        <end position="139"/>
    </location>
</feature>
<feature type="region of interest" description="Disordered" evidence="1">
    <location>
        <begin position="170"/>
        <end position="190"/>
    </location>
</feature>
<evidence type="ECO:0000313" key="3">
    <source>
        <dbReference type="EMBL" id="CAK9117645.1"/>
    </source>
</evidence>
<gene>
    <name evidence="2" type="ORF">CCMP2556_LOCUS54897</name>
    <name evidence="3" type="ORF">CCMP2556_LOCUS54924</name>
</gene>
<sequence>MVCLTKDEEFTPWRYAPGRLSEIAIEHHFGHLRQQFSNSQLTTRGFFQADARQAMKANKALNKCKLGSRKSEPALTEAEFQKCCENALQGALQLVSFCSGVKESFLENDYRAWCDGHAGFKAKMPEEEEDDDQCDELGEEGQLPASHKPMDCMDVLANLQGETTFMRKALDADEGQPSTEPSTEAKASEEVDSYLALLPDSDMLKHLMELASIAEPFATETFSSPSGNAKGKDRLPATLLEAFNLPGDRWNGLFRFAVKLRYNERMIAQINAEVEDPQPGNVVLFHQPGGMGTVDIGVVMSVWKGVKSPKMFSGETPVSSCSAFRVVVLDKLGTESNKTWFCTGRSVAWVVRIEALVSILDCESCFRASRVRVQSFCKDLLPNLSFCI</sequence>
<accession>A0ABP0SZQ9</accession>
<proteinExistence type="predicted"/>
<organism evidence="3 4">
    <name type="scientific">Durusdinium trenchii</name>
    <dbReference type="NCBI Taxonomy" id="1381693"/>
    <lineage>
        <taxon>Eukaryota</taxon>
        <taxon>Sar</taxon>
        <taxon>Alveolata</taxon>
        <taxon>Dinophyceae</taxon>
        <taxon>Suessiales</taxon>
        <taxon>Symbiodiniaceae</taxon>
        <taxon>Durusdinium</taxon>
    </lineage>
</organism>
<reference evidence="3 4" key="1">
    <citation type="submission" date="2024-02" db="EMBL/GenBank/DDBJ databases">
        <authorList>
            <person name="Chen Y."/>
            <person name="Shah S."/>
            <person name="Dougan E. K."/>
            <person name="Thang M."/>
            <person name="Chan C."/>
        </authorList>
    </citation>
    <scope>NUCLEOTIDE SEQUENCE [LARGE SCALE GENOMIC DNA]</scope>
</reference>
<dbReference type="Proteomes" id="UP001642484">
    <property type="component" value="Unassembled WGS sequence"/>
</dbReference>